<evidence type="ECO:0000313" key="3">
    <source>
        <dbReference type="Proteomes" id="UP000321722"/>
    </source>
</evidence>
<keyword evidence="1" id="KW-0472">Membrane</keyword>
<proteinExistence type="predicted"/>
<feature type="transmembrane region" description="Helical" evidence="1">
    <location>
        <begin position="50"/>
        <end position="71"/>
    </location>
</feature>
<dbReference type="Proteomes" id="UP000321722">
    <property type="component" value="Unassembled WGS sequence"/>
</dbReference>
<sequence>MKREYQSAVHFKKESKTDLCLGTAVFVFILRILSVTFELQYQSAGGSLNWFGHCISASAIILGCLVVFGLIHSYKNYGQVAFAIDSNDQGLWINSGRKLQMIYIPFSMVEITCNQGILTIKYQNAFCYTSKGKLRMLSSGKERFRIKTVDKNEFQEFVTRLNQLARKSNEIKLSEQDLQVSSFKWESLLGGILLFCGLACTLGFNPGIDAFVSQFIGQKTNSTTSSDNFNAEPDNSQYFKWKDLKYNQAYVAKKINLTVNKAYRGQTKSGKNVVIFNVTLLSKSSDSEVGNFYMTTDKNILSDGDEYAQSPLNATIFSVGGKNSPVVNQLDDEDDYCNPMTEGTGKKLTFNVVFSLSNEKKTGYLIYTDFDLQGKPDEFNNQPAYILKFDPQKLEVLQ</sequence>
<name>A0A510WQN0_9LACO</name>
<reference evidence="2 3" key="1">
    <citation type="submission" date="2019-07" db="EMBL/GenBank/DDBJ databases">
        <title>Whole genome shotgun sequence of Lactobacillus aviarius subsp. aviarius NBRC 102162.</title>
        <authorList>
            <person name="Hosoyama A."/>
            <person name="Uohara A."/>
            <person name="Ohji S."/>
            <person name="Ichikawa N."/>
        </authorList>
    </citation>
    <scope>NUCLEOTIDE SEQUENCE [LARGE SCALE GENOMIC DNA]</scope>
    <source>
        <strain evidence="2 3">NBRC 102162</strain>
    </source>
</reference>
<feature type="transmembrane region" description="Helical" evidence="1">
    <location>
        <begin position="188"/>
        <end position="208"/>
    </location>
</feature>
<evidence type="ECO:0000256" key="1">
    <source>
        <dbReference type="SAM" id="Phobius"/>
    </source>
</evidence>
<dbReference type="EMBL" id="BJUI01000002">
    <property type="protein sequence ID" value="GEK41486.1"/>
    <property type="molecule type" value="Genomic_DNA"/>
</dbReference>
<accession>A0A510WQN0</accession>
<dbReference type="AlphaFoldDB" id="A0A510WQN0"/>
<keyword evidence="1" id="KW-0812">Transmembrane</keyword>
<keyword evidence="1" id="KW-1133">Transmembrane helix</keyword>
<protein>
    <submittedName>
        <fullName evidence="2">Uncharacterized protein</fullName>
    </submittedName>
</protein>
<evidence type="ECO:0000313" key="2">
    <source>
        <dbReference type="EMBL" id="GEK41486.1"/>
    </source>
</evidence>
<keyword evidence="3" id="KW-1185">Reference proteome</keyword>
<dbReference type="GeneID" id="29934823"/>
<organism evidence="2 3">
    <name type="scientific">Ligilactobacillus aviarius</name>
    <dbReference type="NCBI Taxonomy" id="1606"/>
    <lineage>
        <taxon>Bacteria</taxon>
        <taxon>Bacillati</taxon>
        <taxon>Bacillota</taxon>
        <taxon>Bacilli</taxon>
        <taxon>Lactobacillales</taxon>
        <taxon>Lactobacillaceae</taxon>
        <taxon>Ligilactobacillus</taxon>
    </lineage>
</organism>
<gene>
    <name evidence="2" type="ORF">LAV01_03180</name>
</gene>
<comment type="caution">
    <text evidence="2">The sequence shown here is derived from an EMBL/GenBank/DDBJ whole genome shotgun (WGS) entry which is preliminary data.</text>
</comment>
<dbReference type="RefSeq" id="WP_057826660.1">
    <property type="nucleotide sequence ID" value="NZ_BAAACL010000002.1"/>
</dbReference>